<evidence type="ECO:0000313" key="2">
    <source>
        <dbReference type="EMBL" id="CEJ92528.1"/>
    </source>
</evidence>
<keyword evidence="1" id="KW-0560">Oxidoreductase</keyword>
<dbReference type="GO" id="GO:0016491">
    <property type="term" value="F:oxidoreductase activity"/>
    <property type="evidence" value="ECO:0007669"/>
    <property type="project" value="UniProtKB-KW"/>
</dbReference>
<dbReference type="HOGENOM" id="CLU_010194_44_4_1"/>
<protein>
    <recommendedName>
        <fullName evidence="4">Short-chain dehydrogenase</fullName>
    </recommendedName>
</protein>
<dbReference type="Proteomes" id="UP000039046">
    <property type="component" value="Unassembled WGS sequence"/>
</dbReference>
<organism evidence="2 3">
    <name type="scientific">[Torrubiella] hemipterigena</name>
    <dbReference type="NCBI Taxonomy" id="1531966"/>
    <lineage>
        <taxon>Eukaryota</taxon>
        <taxon>Fungi</taxon>
        <taxon>Dikarya</taxon>
        <taxon>Ascomycota</taxon>
        <taxon>Pezizomycotina</taxon>
        <taxon>Sordariomycetes</taxon>
        <taxon>Hypocreomycetidae</taxon>
        <taxon>Hypocreales</taxon>
        <taxon>Clavicipitaceae</taxon>
        <taxon>Clavicipitaceae incertae sedis</taxon>
        <taxon>'Torrubiella' clade</taxon>
    </lineage>
</organism>
<dbReference type="SUPFAM" id="SSF51735">
    <property type="entry name" value="NAD(P)-binding Rossmann-fold domains"/>
    <property type="match status" value="1"/>
</dbReference>
<dbReference type="OrthoDB" id="542013at2759"/>
<accession>A0A0A1TMY8</accession>
<evidence type="ECO:0000313" key="3">
    <source>
        <dbReference type="Proteomes" id="UP000039046"/>
    </source>
</evidence>
<evidence type="ECO:0000256" key="1">
    <source>
        <dbReference type="ARBA" id="ARBA00023002"/>
    </source>
</evidence>
<name>A0A0A1TMY8_9HYPO</name>
<gene>
    <name evidence="2" type="ORF">VHEMI08177</name>
</gene>
<dbReference type="Gene3D" id="3.40.50.720">
    <property type="entry name" value="NAD(P)-binding Rossmann-like Domain"/>
    <property type="match status" value="1"/>
</dbReference>
<reference evidence="2 3" key="1">
    <citation type="journal article" date="2015" name="Genome Announc.">
        <title>Draft Genome Sequence and Gene Annotation of the Entomopathogenic Fungus Verticillium hemipterigenum.</title>
        <authorList>
            <person name="Horn F."/>
            <person name="Habel A."/>
            <person name="Scharf D.H."/>
            <person name="Dworschak J."/>
            <person name="Brakhage A.A."/>
            <person name="Guthke R."/>
            <person name="Hertweck C."/>
            <person name="Linde J."/>
        </authorList>
    </citation>
    <scope>NUCLEOTIDE SEQUENCE [LARGE SCALE GENOMIC DNA]</scope>
</reference>
<dbReference type="PANTHER" id="PTHR43157">
    <property type="entry name" value="PHOSPHATIDYLINOSITOL-GLYCAN BIOSYNTHESIS CLASS F PROTEIN-RELATED"/>
    <property type="match status" value="1"/>
</dbReference>
<dbReference type="PRINTS" id="PR00081">
    <property type="entry name" value="GDHRDH"/>
</dbReference>
<dbReference type="AlphaFoldDB" id="A0A0A1TMY8"/>
<dbReference type="InterPro" id="IPR036291">
    <property type="entry name" value="NAD(P)-bd_dom_sf"/>
</dbReference>
<sequence>MSGLYKQLFKSMQLPPASAIDGRTVLITGANTGLGKEAARHALGLGARAVILGVRSLEKGEQAKADIENSTGHADRKQVLVWKLDLESFDSVKAFAAQAKQYVEDGGSIDYAIMNAGLATQEFHLTSDSWERTLQVNVLSTALLSIKMLAVLQRSAALNASPPPTLTITASDVHKHVKFTERDSPSLLSSLNDKDNWQASQSAGGPVERYAVTKLFNIFITEELARLTPRGKNGDPHVLVNTFTPGFCKSDLLTREKAPIMLIMVQAAIARTVEEGSKTLLHAATMGVASHGKWMEHEEVANPGAIVTSPEMQAVKQRFWDEMESILVKIDPEVPLLTAST</sequence>
<proteinExistence type="predicted"/>
<evidence type="ECO:0008006" key="4">
    <source>
        <dbReference type="Google" id="ProtNLM"/>
    </source>
</evidence>
<dbReference type="PANTHER" id="PTHR43157:SF31">
    <property type="entry name" value="PHOSPHATIDYLINOSITOL-GLYCAN BIOSYNTHESIS CLASS F PROTEIN"/>
    <property type="match status" value="1"/>
</dbReference>
<dbReference type="InterPro" id="IPR002347">
    <property type="entry name" value="SDR_fam"/>
</dbReference>
<keyword evidence="3" id="KW-1185">Reference proteome</keyword>
<dbReference type="Pfam" id="PF00106">
    <property type="entry name" value="adh_short"/>
    <property type="match status" value="1"/>
</dbReference>
<dbReference type="EMBL" id="CDHN01000004">
    <property type="protein sequence ID" value="CEJ92528.1"/>
    <property type="molecule type" value="Genomic_DNA"/>
</dbReference>
<dbReference type="STRING" id="1531966.A0A0A1TMY8"/>